<dbReference type="InterPro" id="IPR023214">
    <property type="entry name" value="HAD_sf"/>
</dbReference>
<dbReference type="Pfam" id="PF03031">
    <property type="entry name" value="NIF"/>
    <property type="match status" value="1"/>
</dbReference>
<dbReference type="CDD" id="cd01813">
    <property type="entry name" value="Ubl_UBLCP1"/>
    <property type="match status" value="1"/>
</dbReference>
<dbReference type="InterPro" id="IPR011943">
    <property type="entry name" value="HAD-SF_hydro_IIID"/>
</dbReference>
<dbReference type="PROSITE" id="PS50969">
    <property type="entry name" value="FCP1"/>
    <property type="match status" value="1"/>
</dbReference>
<dbReference type="GO" id="GO:0046872">
    <property type="term" value="F:metal ion binding"/>
    <property type="evidence" value="ECO:0007669"/>
    <property type="project" value="UniProtKB-KW"/>
</dbReference>
<evidence type="ECO:0000256" key="13">
    <source>
        <dbReference type="SAM" id="MobiDB-lite"/>
    </source>
</evidence>
<evidence type="ECO:0000256" key="8">
    <source>
        <dbReference type="ARBA" id="ARBA00022912"/>
    </source>
</evidence>
<comment type="catalytic activity">
    <reaction evidence="11">
        <text>O-phospho-L-seryl-[protein] + H2O = L-seryl-[protein] + phosphate</text>
        <dbReference type="Rhea" id="RHEA:20629"/>
        <dbReference type="Rhea" id="RHEA-COMP:9863"/>
        <dbReference type="Rhea" id="RHEA-COMP:11604"/>
        <dbReference type="ChEBI" id="CHEBI:15377"/>
        <dbReference type="ChEBI" id="CHEBI:29999"/>
        <dbReference type="ChEBI" id="CHEBI:43474"/>
        <dbReference type="ChEBI" id="CHEBI:83421"/>
        <dbReference type="EC" id="3.1.3.16"/>
    </reaction>
</comment>
<keyword evidence="8" id="KW-0904">Protein phosphatase</keyword>
<keyword evidence="5" id="KW-0479">Metal-binding</keyword>
<accession>A0A7R8W9G9</accession>
<evidence type="ECO:0000256" key="10">
    <source>
        <dbReference type="ARBA" id="ARBA00032039"/>
    </source>
</evidence>
<dbReference type="PANTHER" id="PTHR48493">
    <property type="entry name" value="UBIQUITIN-LIKE DOMAIN-CONTAINING CTD PHOSPHATASE 1"/>
    <property type="match status" value="1"/>
</dbReference>
<dbReference type="GO" id="GO:0090364">
    <property type="term" value="P:regulation of proteasome assembly"/>
    <property type="evidence" value="ECO:0007669"/>
    <property type="project" value="InterPro"/>
</dbReference>
<keyword evidence="7" id="KW-0460">Magnesium</keyword>
<comment type="cofactor">
    <cofactor evidence="1">
        <name>Mg(2+)</name>
        <dbReference type="ChEBI" id="CHEBI:18420"/>
    </cofactor>
</comment>
<dbReference type="Gene3D" id="3.10.20.90">
    <property type="entry name" value="Phosphatidylinositol 3-kinase Catalytic Subunit, Chain A, domain 1"/>
    <property type="match status" value="1"/>
</dbReference>
<dbReference type="Gene3D" id="3.40.50.1000">
    <property type="entry name" value="HAD superfamily/HAD-like"/>
    <property type="match status" value="1"/>
</dbReference>
<organism evidence="14">
    <name type="scientific">Cyprideis torosa</name>
    <dbReference type="NCBI Taxonomy" id="163714"/>
    <lineage>
        <taxon>Eukaryota</taxon>
        <taxon>Metazoa</taxon>
        <taxon>Ecdysozoa</taxon>
        <taxon>Arthropoda</taxon>
        <taxon>Crustacea</taxon>
        <taxon>Oligostraca</taxon>
        <taxon>Ostracoda</taxon>
        <taxon>Podocopa</taxon>
        <taxon>Podocopida</taxon>
        <taxon>Cytherocopina</taxon>
        <taxon>Cytheroidea</taxon>
        <taxon>Cytherideidae</taxon>
        <taxon>Cyprideis</taxon>
    </lineage>
</organism>
<evidence type="ECO:0000313" key="14">
    <source>
        <dbReference type="EMBL" id="CAD7226253.1"/>
    </source>
</evidence>
<gene>
    <name evidence="14" type="ORF">CTOB1V02_LOCUS4176</name>
</gene>
<dbReference type="InterPro" id="IPR004274">
    <property type="entry name" value="FCP1_dom"/>
</dbReference>
<evidence type="ECO:0000256" key="2">
    <source>
        <dbReference type="ARBA" id="ARBA00004123"/>
    </source>
</evidence>
<name>A0A7R8W9G9_9CRUS</name>
<dbReference type="PROSITE" id="PS50053">
    <property type="entry name" value="UBIQUITIN_2"/>
    <property type="match status" value="1"/>
</dbReference>
<evidence type="ECO:0000256" key="5">
    <source>
        <dbReference type="ARBA" id="ARBA00022723"/>
    </source>
</evidence>
<sequence length="349" mass="40666">MDVCVKWAGQEYKICGLLPSCTVSDLKEAIREKTQVLPDRQKLLNLKYKGKAAADDVPLAALELRPGFKVMMMGSREEAISKVLEEPGDSIDIVDDFDIGVEFISIPKRAEYISKVERRVKEYEIKMLSEPRDGKKLLVLDIDYTLFDHKSSAENGMELMRPYLHEFLQESYKHYDIVIWSATSMKWIEEKMKVLGVATHPNYKVAFYLDDLAMISVHIDGKGIVNVKPLRVIWDKFPGRWTEKNTIMFDDCSHNFLMNPQSGLKIRPFREAHLNRDTDAELLYLKRYLRLIRKEEDFTVFNHRKWRKHLKRAHRERGSVTNSNNSEGPQEEQKQEEDMMPSSTPPPQE</sequence>
<keyword evidence="6" id="KW-0378">Hydrolase</keyword>
<dbReference type="InterPro" id="IPR000626">
    <property type="entry name" value="Ubiquitin-like_dom"/>
</dbReference>
<dbReference type="SMART" id="SM00577">
    <property type="entry name" value="CPDc"/>
    <property type="match status" value="1"/>
</dbReference>
<dbReference type="NCBIfam" id="TIGR02245">
    <property type="entry name" value="HAD_IIID1"/>
    <property type="match status" value="1"/>
</dbReference>
<feature type="region of interest" description="Disordered" evidence="13">
    <location>
        <begin position="311"/>
        <end position="349"/>
    </location>
</feature>
<feature type="compositionally biased region" description="Polar residues" evidence="13">
    <location>
        <begin position="319"/>
        <end position="328"/>
    </location>
</feature>
<dbReference type="SUPFAM" id="SSF56784">
    <property type="entry name" value="HAD-like"/>
    <property type="match status" value="1"/>
</dbReference>
<protein>
    <recommendedName>
        <fullName evidence="4">Ubiquitin-like domain-containing CTD phosphatase 1</fullName>
        <ecNumber evidence="3">3.1.3.16</ecNumber>
    </recommendedName>
    <alternativeName>
        <fullName evidence="10">Nuclear proteasome inhibitor UBLCP1</fullName>
    </alternativeName>
</protein>
<dbReference type="GO" id="GO:0004722">
    <property type="term" value="F:protein serine/threonine phosphatase activity"/>
    <property type="evidence" value="ECO:0007669"/>
    <property type="project" value="UniProtKB-EC"/>
</dbReference>
<evidence type="ECO:0000256" key="7">
    <source>
        <dbReference type="ARBA" id="ARBA00022842"/>
    </source>
</evidence>
<dbReference type="PANTHER" id="PTHR48493:SF1">
    <property type="entry name" value="UBIQUITIN-LIKE DOMAIN-CONTAINING CTD PHOSPHATASE 1"/>
    <property type="match status" value="1"/>
</dbReference>
<evidence type="ECO:0000256" key="1">
    <source>
        <dbReference type="ARBA" id="ARBA00001946"/>
    </source>
</evidence>
<evidence type="ECO:0000256" key="6">
    <source>
        <dbReference type="ARBA" id="ARBA00022801"/>
    </source>
</evidence>
<evidence type="ECO:0000256" key="9">
    <source>
        <dbReference type="ARBA" id="ARBA00023242"/>
    </source>
</evidence>
<dbReference type="FunFam" id="3.10.20.90:FF:000060">
    <property type="entry name" value="ubiquitin-like domain-containing CTD phosphatase 1"/>
    <property type="match status" value="1"/>
</dbReference>
<evidence type="ECO:0000256" key="4">
    <source>
        <dbReference type="ARBA" id="ARBA00014187"/>
    </source>
</evidence>
<dbReference type="EC" id="3.1.3.16" evidence="3"/>
<dbReference type="SUPFAM" id="SSF54236">
    <property type="entry name" value="Ubiquitin-like"/>
    <property type="match status" value="1"/>
</dbReference>
<dbReference type="GO" id="GO:0005634">
    <property type="term" value="C:nucleus"/>
    <property type="evidence" value="ECO:0007669"/>
    <property type="project" value="UniProtKB-SubCell"/>
</dbReference>
<comment type="subcellular location">
    <subcellularLocation>
        <location evidence="2">Nucleus</location>
    </subcellularLocation>
</comment>
<evidence type="ECO:0000256" key="12">
    <source>
        <dbReference type="ARBA" id="ARBA00048336"/>
    </source>
</evidence>
<dbReference type="InterPro" id="IPR036412">
    <property type="entry name" value="HAD-like_sf"/>
</dbReference>
<proteinExistence type="predicted"/>
<dbReference type="InterPro" id="IPR029071">
    <property type="entry name" value="Ubiquitin-like_domsf"/>
</dbReference>
<evidence type="ECO:0000256" key="3">
    <source>
        <dbReference type="ARBA" id="ARBA00013081"/>
    </source>
</evidence>
<dbReference type="OrthoDB" id="1711508at2759"/>
<dbReference type="InterPro" id="IPR051658">
    <property type="entry name" value="UBLCP1"/>
</dbReference>
<keyword evidence="9" id="KW-0539">Nucleus</keyword>
<dbReference type="EMBL" id="OB660785">
    <property type="protein sequence ID" value="CAD7226253.1"/>
    <property type="molecule type" value="Genomic_DNA"/>
</dbReference>
<evidence type="ECO:0000256" key="11">
    <source>
        <dbReference type="ARBA" id="ARBA00047761"/>
    </source>
</evidence>
<comment type="catalytic activity">
    <reaction evidence="12">
        <text>O-phospho-L-threonyl-[protein] + H2O = L-threonyl-[protein] + phosphate</text>
        <dbReference type="Rhea" id="RHEA:47004"/>
        <dbReference type="Rhea" id="RHEA-COMP:11060"/>
        <dbReference type="Rhea" id="RHEA-COMP:11605"/>
        <dbReference type="ChEBI" id="CHEBI:15377"/>
        <dbReference type="ChEBI" id="CHEBI:30013"/>
        <dbReference type="ChEBI" id="CHEBI:43474"/>
        <dbReference type="ChEBI" id="CHEBI:61977"/>
        <dbReference type="EC" id="3.1.3.16"/>
    </reaction>
</comment>
<dbReference type="SMART" id="SM00213">
    <property type="entry name" value="UBQ"/>
    <property type="match status" value="1"/>
</dbReference>
<dbReference type="Pfam" id="PF00240">
    <property type="entry name" value="ubiquitin"/>
    <property type="match status" value="1"/>
</dbReference>
<dbReference type="AlphaFoldDB" id="A0A7R8W9G9"/>
<reference evidence="14" key="1">
    <citation type="submission" date="2020-11" db="EMBL/GenBank/DDBJ databases">
        <authorList>
            <person name="Tran Van P."/>
        </authorList>
    </citation>
    <scope>NUCLEOTIDE SEQUENCE</scope>
</reference>